<dbReference type="Gene3D" id="2.170.130.10">
    <property type="entry name" value="TonB-dependent receptor, plug domain"/>
    <property type="match status" value="1"/>
</dbReference>
<dbReference type="GO" id="GO:0009279">
    <property type="term" value="C:cell outer membrane"/>
    <property type="evidence" value="ECO:0007669"/>
    <property type="project" value="UniProtKB-SubCell"/>
</dbReference>
<gene>
    <name evidence="13" type="ORF">HH214_18615</name>
</gene>
<feature type="domain" description="TonB-dependent receptor-like beta-barrel" evidence="11">
    <location>
        <begin position="383"/>
        <end position="957"/>
    </location>
</feature>
<evidence type="ECO:0000256" key="10">
    <source>
        <dbReference type="SAM" id="SignalP"/>
    </source>
</evidence>
<dbReference type="InterPro" id="IPR036942">
    <property type="entry name" value="Beta-barrel_TonB_sf"/>
</dbReference>
<feature type="domain" description="TonB-dependent receptor plug" evidence="12">
    <location>
        <begin position="117"/>
        <end position="222"/>
    </location>
</feature>
<dbReference type="InterPro" id="IPR039426">
    <property type="entry name" value="TonB-dep_rcpt-like"/>
</dbReference>
<keyword evidence="7 8" id="KW-0998">Cell outer membrane</keyword>
<dbReference type="SUPFAM" id="SSF49464">
    <property type="entry name" value="Carboxypeptidase regulatory domain-like"/>
    <property type="match status" value="1"/>
</dbReference>
<dbReference type="Gene3D" id="2.40.170.20">
    <property type="entry name" value="TonB-dependent receptor, beta-barrel domain"/>
    <property type="match status" value="1"/>
</dbReference>
<dbReference type="InterPro" id="IPR008969">
    <property type="entry name" value="CarboxyPept-like_regulatory"/>
</dbReference>
<dbReference type="NCBIfam" id="TIGR04056">
    <property type="entry name" value="OMP_RagA_SusC"/>
    <property type="match status" value="1"/>
</dbReference>
<dbReference type="SUPFAM" id="SSF56935">
    <property type="entry name" value="Porins"/>
    <property type="match status" value="1"/>
</dbReference>
<protein>
    <submittedName>
        <fullName evidence="13">TonB-dependent receptor</fullName>
    </submittedName>
</protein>
<evidence type="ECO:0000256" key="7">
    <source>
        <dbReference type="ARBA" id="ARBA00023237"/>
    </source>
</evidence>
<evidence type="ECO:0000256" key="9">
    <source>
        <dbReference type="RuleBase" id="RU003357"/>
    </source>
</evidence>
<evidence type="ECO:0000256" key="4">
    <source>
        <dbReference type="ARBA" id="ARBA00022692"/>
    </source>
</evidence>
<keyword evidence="13" id="KW-0675">Receptor</keyword>
<keyword evidence="5 9" id="KW-0798">TonB box</keyword>
<keyword evidence="2 8" id="KW-0813">Transport</keyword>
<dbReference type="EMBL" id="CP051682">
    <property type="protein sequence ID" value="QJD97743.1"/>
    <property type="molecule type" value="Genomic_DNA"/>
</dbReference>
<dbReference type="InterPro" id="IPR012910">
    <property type="entry name" value="Plug_dom"/>
</dbReference>
<accession>A0A7L5EA17</accession>
<name>A0A7L5EA17_9SPHI</name>
<dbReference type="FunFam" id="2.170.130.10:FF:000008">
    <property type="entry name" value="SusC/RagA family TonB-linked outer membrane protein"/>
    <property type="match status" value="1"/>
</dbReference>
<keyword evidence="4 8" id="KW-0812">Transmembrane</keyword>
<feature type="chain" id="PRO_5029783024" evidence="10">
    <location>
        <begin position="24"/>
        <end position="1009"/>
    </location>
</feature>
<evidence type="ECO:0000256" key="2">
    <source>
        <dbReference type="ARBA" id="ARBA00022448"/>
    </source>
</evidence>
<evidence type="ECO:0000313" key="13">
    <source>
        <dbReference type="EMBL" id="QJD97743.1"/>
    </source>
</evidence>
<evidence type="ECO:0000256" key="6">
    <source>
        <dbReference type="ARBA" id="ARBA00023136"/>
    </source>
</evidence>
<evidence type="ECO:0000256" key="5">
    <source>
        <dbReference type="ARBA" id="ARBA00023077"/>
    </source>
</evidence>
<sequence>MKRIYTISRLVLLCLLFSTVAFAQNVAVKGKVTDATTGEFLPGVTVAVQGTTTGTQTDVNGAFTINVPSSATITFSFVGYTAQQIAVNARTTLDVKLANKASELQQVVVVGYGTQRKIDVTGSVSQVRGEELSKQPDPNPVSALQGKVAGVQITNSGTPGASPQITIRGQGTVYGNNNPLYVVDGVWFDDISFLNSNDIESMSILKDASSEAIYGVRAANGVVLITTKKGKGGKPTVNYNGYVGVQKVTNMVKMANASQYAELVNELNGTTSFADPASLGKGTDWFDVILRKAFTTNHNVSLSGSTDKSSYNMSIGYFNQQGNVKTNSYDRVTVRLQQDLQAYKFLKVGYNAILQGSNSKDVPADIIYKAYTAAPVVPVYNADGTYGDPANYPIGNSPTNPQAQLDNYNQRTKDFRFNGNMFGELKFNDHLTFRTSFGADVRQNEVRNYIPAYAATTNQFNTTSDLTLTKTQSRNWIWENTLTYNQTFNKDHRLTVLLGQSAQHYYNYYSIATVQNAPNSTATYYINSGDASTTTVRDYATITTSASYFGRVNYAYKDKYLLNASIRRDGSSAFSSDQRWGAFPSIGAGWVISNEDFFKDQNIFNNLKIRGSWGKIGNSAIPANIYTNTVSRTGDLTAVYGTTNGVIASGANITTISNPILYWERGVGTDLGLEGSLFNNRFTFEIDYYNRVTQKGIFDVPVLKSLGTTNGSIITNQADFRNRGWEFSAGWKGNTGKDFSYAINGNFSINNNKVTANYSGNNIIYVGSGATGGNTTSITTVGLPISVFYGYRVTGIFQNAAQIASSSQKSASPGDFIYQDVNSDGVIDGKDRVVLGNPNPKYQFGLNTTFNYKNFDLTVDIQGVAKVDVYNANKGLRYGAENYTLDFYKNRWHGEGTSNTYPSANIGGGSNYYPNSWYVESGSYVRLRNLQLGYNLPSSVTSKLHIQRLRIYANAQNAVNIFGYTGFNPEIGRTASAVSSSGVTSTAAGIDNGVYPLYATYNLGLNVTF</sequence>
<dbReference type="Pfam" id="PF07715">
    <property type="entry name" value="Plug"/>
    <property type="match status" value="1"/>
</dbReference>
<dbReference type="InterPro" id="IPR000531">
    <property type="entry name" value="Beta-barrel_TonB"/>
</dbReference>
<dbReference type="RefSeq" id="WP_169610186.1">
    <property type="nucleotide sequence ID" value="NZ_CP051682.1"/>
</dbReference>
<keyword evidence="14" id="KW-1185">Reference proteome</keyword>
<dbReference type="InterPro" id="IPR023996">
    <property type="entry name" value="TonB-dep_OMP_SusC/RagA"/>
</dbReference>
<feature type="signal peptide" evidence="10">
    <location>
        <begin position="1"/>
        <end position="23"/>
    </location>
</feature>
<dbReference type="InterPro" id="IPR023997">
    <property type="entry name" value="TonB-dep_OMP_SusC/RagA_CS"/>
</dbReference>
<evidence type="ECO:0000313" key="14">
    <source>
        <dbReference type="Proteomes" id="UP000503278"/>
    </source>
</evidence>
<dbReference type="Pfam" id="PF13715">
    <property type="entry name" value="CarbopepD_reg_2"/>
    <property type="match status" value="1"/>
</dbReference>
<evidence type="ECO:0000256" key="1">
    <source>
        <dbReference type="ARBA" id="ARBA00004571"/>
    </source>
</evidence>
<evidence type="ECO:0000259" key="12">
    <source>
        <dbReference type="Pfam" id="PF07715"/>
    </source>
</evidence>
<evidence type="ECO:0000256" key="3">
    <source>
        <dbReference type="ARBA" id="ARBA00022452"/>
    </source>
</evidence>
<dbReference type="AlphaFoldDB" id="A0A7L5EA17"/>
<evidence type="ECO:0000259" key="11">
    <source>
        <dbReference type="Pfam" id="PF00593"/>
    </source>
</evidence>
<proteinExistence type="inferred from homology"/>
<dbReference type="Gene3D" id="2.60.40.1120">
    <property type="entry name" value="Carboxypeptidase-like, regulatory domain"/>
    <property type="match status" value="1"/>
</dbReference>
<dbReference type="NCBIfam" id="TIGR04057">
    <property type="entry name" value="SusC_RagA_signa"/>
    <property type="match status" value="1"/>
</dbReference>
<keyword evidence="10" id="KW-0732">Signal</keyword>
<comment type="subcellular location">
    <subcellularLocation>
        <location evidence="1 8">Cell outer membrane</location>
        <topology evidence="1 8">Multi-pass membrane protein</topology>
    </subcellularLocation>
</comment>
<keyword evidence="3 8" id="KW-1134">Transmembrane beta strand</keyword>
<dbReference type="PROSITE" id="PS52016">
    <property type="entry name" value="TONB_DEPENDENT_REC_3"/>
    <property type="match status" value="1"/>
</dbReference>
<organism evidence="13 14">
    <name type="scientific">Mucilaginibacter robiniae</name>
    <dbReference type="NCBI Taxonomy" id="2728022"/>
    <lineage>
        <taxon>Bacteria</taxon>
        <taxon>Pseudomonadati</taxon>
        <taxon>Bacteroidota</taxon>
        <taxon>Sphingobacteriia</taxon>
        <taxon>Sphingobacteriales</taxon>
        <taxon>Sphingobacteriaceae</taxon>
        <taxon>Mucilaginibacter</taxon>
    </lineage>
</organism>
<dbReference type="KEGG" id="mrob:HH214_18615"/>
<keyword evidence="6 8" id="KW-0472">Membrane</keyword>
<dbReference type="InterPro" id="IPR037066">
    <property type="entry name" value="Plug_dom_sf"/>
</dbReference>
<dbReference type="Pfam" id="PF00593">
    <property type="entry name" value="TonB_dep_Rec_b-barrel"/>
    <property type="match status" value="1"/>
</dbReference>
<comment type="similarity">
    <text evidence="8 9">Belongs to the TonB-dependent receptor family.</text>
</comment>
<reference evidence="13 14" key="1">
    <citation type="submission" date="2020-04" db="EMBL/GenBank/DDBJ databases">
        <title>Genome sequencing of novel species.</title>
        <authorList>
            <person name="Heo J."/>
            <person name="Kim S.-J."/>
            <person name="Kim J.-S."/>
            <person name="Hong S.-B."/>
            <person name="Kwon S.-W."/>
        </authorList>
    </citation>
    <scope>NUCLEOTIDE SEQUENCE [LARGE SCALE GENOMIC DNA]</scope>
    <source>
        <strain evidence="13 14">F39-2</strain>
    </source>
</reference>
<evidence type="ECO:0000256" key="8">
    <source>
        <dbReference type="PROSITE-ProRule" id="PRU01360"/>
    </source>
</evidence>
<dbReference type="Proteomes" id="UP000503278">
    <property type="component" value="Chromosome"/>
</dbReference>